<accession>A0A939QJ15</accession>
<dbReference type="InterPro" id="IPR050259">
    <property type="entry name" value="SDR"/>
</dbReference>
<evidence type="ECO:0000256" key="1">
    <source>
        <dbReference type="ARBA" id="ARBA00006484"/>
    </source>
</evidence>
<dbReference type="PRINTS" id="PR00081">
    <property type="entry name" value="GDHRDH"/>
</dbReference>
<evidence type="ECO:0000313" key="4">
    <source>
        <dbReference type="Proteomes" id="UP000668403"/>
    </source>
</evidence>
<dbReference type="EMBL" id="JAGFBF010000001">
    <property type="protein sequence ID" value="MBO2988806.1"/>
    <property type="molecule type" value="Genomic_DNA"/>
</dbReference>
<sequence>MESTTTSAPSRVALITGAGGADGIGFAAARALGDAGHRVVIASTTDRIHDRAAELHARGVEALAVTGDLTRAAEAEAVVARAVAAFGRIDVLVNNAGMTSIDDPDTPAGIEHISASQWDGSLRRNIDTMFHMTRAATPALLDSGSGRIVNVASLSGPVTAYRGDVAYHAAKAAALGFTRSVAIDLADRGVTVNAVAPGWIATGSSTAHELQMGAHSPVGRPGTPDEVASLIAYLASPTASYLTGQIIVVDGGNSIVEEHGTR</sequence>
<dbReference type="RefSeq" id="WP_208236451.1">
    <property type="nucleotide sequence ID" value="NZ_BAAAQU010000001.1"/>
</dbReference>
<protein>
    <submittedName>
        <fullName evidence="3">SDR family oxidoreductase</fullName>
    </submittedName>
</protein>
<dbReference type="AlphaFoldDB" id="A0A939QJ15"/>
<evidence type="ECO:0000256" key="2">
    <source>
        <dbReference type="ARBA" id="ARBA00023002"/>
    </source>
</evidence>
<dbReference type="SUPFAM" id="SSF51735">
    <property type="entry name" value="NAD(P)-binding Rossmann-fold domains"/>
    <property type="match status" value="1"/>
</dbReference>
<comment type="similarity">
    <text evidence="1">Belongs to the short-chain dehydrogenases/reductases (SDR) family.</text>
</comment>
<keyword evidence="4" id="KW-1185">Reference proteome</keyword>
<dbReference type="FunFam" id="3.40.50.720:FF:000084">
    <property type="entry name" value="Short-chain dehydrogenase reductase"/>
    <property type="match status" value="1"/>
</dbReference>
<keyword evidence="2" id="KW-0560">Oxidoreductase</keyword>
<evidence type="ECO:0000313" key="3">
    <source>
        <dbReference type="EMBL" id="MBO2988806.1"/>
    </source>
</evidence>
<dbReference type="GO" id="GO:0016491">
    <property type="term" value="F:oxidoreductase activity"/>
    <property type="evidence" value="ECO:0007669"/>
    <property type="project" value="UniProtKB-KW"/>
</dbReference>
<dbReference type="Proteomes" id="UP000668403">
    <property type="component" value="Unassembled WGS sequence"/>
</dbReference>
<dbReference type="PANTHER" id="PTHR42879:SF2">
    <property type="entry name" value="3-OXOACYL-[ACYL-CARRIER-PROTEIN] REDUCTASE FABG"/>
    <property type="match status" value="1"/>
</dbReference>
<dbReference type="InterPro" id="IPR002347">
    <property type="entry name" value="SDR_fam"/>
</dbReference>
<gene>
    <name evidence="3" type="ORF">J4H85_02170</name>
</gene>
<reference evidence="3" key="1">
    <citation type="submission" date="2021-03" db="EMBL/GenBank/DDBJ databases">
        <title>Leucobacter chromiisoli sp. nov., isolated from chromium-containing soil of chemical plant.</title>
        <authorList>
            <person name="Xu Z."/>
        </authorList>
    </citation>
    <scope>NUCLEOTIDE SEQUENCE</scope>
    <source>
        <strain evidence="3">K 70/01</strain>
    </source>
</reference>
<dbReference type="InterPro" id="IPR036291">
    <property type="entry name" value="NAD(P)-bd_dom_sf"/>
</dbReference>
<name>A0A939QJ15_9MICO</name>
<proteinExistence type="inferred from homology"/>
<dbReference type="Pfam" id="PF13561">
    <property type="entry name" value="adh_short_C2"/>
    <property type="match status" value="1"/>
</dbReference>
<dbReference type="PRINTS" id="PR00080">
    <property type="entry name" value="SDRFAMILY"/>
</dbReference>
<dbReference type="Gene3D" id="3.40.50.720">
    <property type="entry name" value="NAD(P)-binding Rossmann-like Domain"/>
    <property type="match status" value="1"/>
</dbReference>
<dbReference type="PANTHER" id="PTHR42879">
    <property type="entry name" value="3-OXOACYL-(ACYL-CARRIER-PROTEIN) REDUCTASE"/>
    <property type="match status" value="1"/>
</dbReference>
<comment type="caution">
    <text evidence="3">The sequence shown here is derived from an EMBL/GenBank/DDBJ whole genome shotgun (WGS) entry which is preliminary data.</text>
</comment>
<organism evidence="3 4">
    <name type="scientific">Leucobacter tardus</name>
    <dbReference type="NCBI Taxonomy" id="501483"/>
    <lineage>
        <taxon>Bacteria</taxon>
        <taxon>Bacillati</taxon>
        <taxon>Actinomycetota</taxon>
        <taxon>Actinomycetes</taxon>
        <taxon>Micrococcales</taxon>
        <taxon>Microbacteriaceae</taxon>
        <taxon>Leucobacter</taxon>
    </lineage>
</organism>